<evidence type="ECO:0000313" key="4">
    <source>
        <dbReference type="Proteomes" id="UP000619238"/>
    </source>
</evidence>
<feature type="compositionally biased region" description="Basic and acidic residues" evidence="2">
    <location>
        <begin position="307"/>
        <end position="317"/>
    </location>
</feature>
<protein>
    <submittedName>
        <fullName evidence="3">Uncharacterized protein</fullName>
    </submittedName>
</protein>
<feature type="region of interest" description="Disordered" evidence="2">
    <location>
        <begin position="99"/>
        <end position="120"/>
    </location>
</feature>
<feature type="coiled-coil region" evidence="1">
    <location>
        <begin position="558"/>
        <end position="604"/>
    </location>
</feature>
<keyword evidence="1" id="KW-0175">Coiled coil</keyword>
<evidence type="ECO:0000256" key="1">
    <source>
        <dbReference type="SAM" id="Coils"/>
    </source>
</evidence>
<accession>A0ABR7QGG1</accession>
<comment type="caution">
    <text evidence="3">The sequence shown here is derived from an EMBL/GenBank/DDBJ whole genome shotgun (WGS) entry which is preliminary data.</text>
</comment>
<proteinExistence type="predicted"/>
<feature type="compositionally biased region" description="Basic and acidic residues" evidence="2">
    <location>
        <begin position="100"/>
        <end position="120"/>
    </location>
</feature>
<gene>
    <name evidence="3" type="ORF">H2O64_22130</name>
</gene>
<evidence type="ECO:0000313" key="3">
    <source>
        <dbReference type="EMBL" id="MBC8757384.1"/>
    </source>
</evidence>
<feature type="compositionally biased region" description="Basic and acidic residues" evidence="2">
    <location>
        <begin position="340"/>
        <end position="361"/>
    </location>
</feature>
<feature type="region of interest" description="Disordered" evidence="2">
    <location>
        <begin position="174"/>
        <end position="202"/>
    </location>
</feature>
<evidence type="ECO:0000256" key="2">
    <source>
        <dbReference type="SAM" id="MobiDB-lite"/>
    </source>
</evidence>
<sequence>MNTARAQKKATNGSKGNSSRSNMFIAPKPNKKKNKKATEDKKTELFIVPKTESKVATSKPKDAKNTKGKASSGAKIQEKKGATNLAVVKPAINGAAVGKKGKETKKAGAKEAVKPKGEAAAKKEYKVIKTPSKPENDKAFQDTLKHVKGVKAEQEVHPKSETKAQEVKEAAVLPVQDQQHVNDRSTHYASIEATSKEAGKKKFTAASFKESLKKELDTLESNLPTSEAGAEDFKKNKPLDKVKGNVNSSVTDEKDKIAGPLATNAKEKTPPKSSAPTTDPKALPVDAVGKAPKPINKKSATVKPKHKTEISMEKESDSLDDLMGENKITDDQLANSNEPKFTEALDSKTKAQEEAKKAPQTYRKKENVMLGDAKTNAGNVGQEKLGGMFTSRSENFTNVLSAQGTNESADKLEQKRISKEFTRIYDKTKAAVGARLDKISTDVDAYFDEGGAVEKAKKSFESRVEKKLSDIYGWTTIDDSIASFFTGSDVNAGAIEGVFQTEKKNFIDKLDKIFDKIAALIAKGLNESMTLIDTGRKEMDTFYENLSDKQKDLAKDSLEIFNDKYTDLEDTVASKEQELAQDLAKQYKENVDSLRATFDEIKERVSSSWLEAAFNFLKGIIETILKIKDMLFTLIAALIDAITAIITDPIGFLKNLFMGIKLGFEYFFANIKTHLITGLIEWLTGSLGGVGITIPDNLFSLKGIFNLVMQILGLTWDYFRSKAVKLLGEPVVEGMEKAVEIFTIVKEKGVEGLWEHVKEQFNDLKEVVMDAIRDMVITKVVEAGIKWIMGLMSPAGAFVKAAMLIIDVIRFFVERAAQIFELVTAFIDGIRALASGGIETLAKSIEKALAKTLPILIGFLAALVGITGLTGKVQKIIKRIRKRIDKAINKVIKKARKAFKGLLKKGKAKVKGAVGKVLQWWKQKKKFKTKDGKNHTLYFKGTGKKAKLMRASKDPKELTDFLASLNIESSDPRKAKETKAIALGKEIKLITRTEGVSGKAENTDPKKEKDIVKKMTELSVILVDLVGLSASDTPASADWQFTKSGGKKRAQVDELSHKTATGGGAAAGDTPEMTFVKGRPWVRMHLIANSIGGKGKIANWVPAPIAINSGDAVLHSFEKSSEDLVRSKEIPKSAGVRAKAARPEQPNVIWVDVRVVTNHPPKPEYDNLEEFPQKILFKYGVYLPPKPGETKWQKVAKALSTQYVEVDPPPTDSSAMIINSKAVGRTEMLKSGNSHFKNAVYGAKLMVYIKAVKPFTTWEDLDTKLKAKNARARGTELNDTLIETIITDLKADTNITIK</sequence>
<name>A0ABR7QGG1_9FLAO</name>
<dbReference type="EMBL" id="JACGWS010000019">
    <property type="protein sequence ID" value="MBC8757384.1"/>
    <property type="molecule type" value="Genomic_DNA"/>
</dbReference>
<feature type="compositionally biased region" description="Basic and acidic residues" evidence="2">
    <location>
        <begin position="231"/>
        <end position="243"/>
    </location>
</feature>
<organism evidence="3 4">
    <name type="scientific">Kordia aestuariivivens</name>
    <dbReference type="NCBI Taxonomy" id="2759037"/>
    <lineage>
        <taxon>Bacteria</taxon>
        <taxon>Pseudomonadati</taxon>
        <taxon>Bacteroidota</taxon>
        <taxon>Flavobacteriia</taxon>
        <taxon>Flavobacteriales</taxon>
        <taxon>Flavobacteriaceae</taxon>
        <taxon>Kordia</taxon>
    </lineage>
</organism>
<feature type="region of interest" description="Disordered" evidence="2">
    <location>
        <begin position="219"/>
        <end position="361"/>
    </location>
</feature>
<keyword evidence="4" id="KW-1185">Reference proteome</keyword>
<reference evidence="3 4" key="1">
    <citation type="submission" date="2020-07" db="EMBL/GenBank/DDBJ databases">
        <title>Description of Kordia aestuariivivens sp. nov., isolated from a tidal flat.</title>
        <authorList>
            <person name="Park S."/>
            <person name="Yoon J.-H."/>
        </authorList>
    </citation>
    <scope>NUCLEOTIDE SEQUENCE [LARGE SCALE GENOMIC DNA]</scope>
    <source>
        <strain evidence="3 4">YSTF-M3</strain>
    </source>
</reference>
<dbReference type="RefSeq" id="WP_187564424.1">
    <property type="nucleotide sequence ID" value="NZ_JACGWS010000019.1"/>
</dbReference>
<feature type="region of interest" description="Disordered" evidence="2">
    <location>
        <begin position="1"/>
        <end position="77"/>
    </location>
</feature>
<feature type="compositionally biased region" description="Polar residues" evidence="2">
    <location>
        <begin position="1"/>
        <end position="22"/>
    </location>
</feature>
<dbReference type="Proteomes" id="UP000619238">
    <property type="component" value="Unassembled WGS sequence"/>
</dbReference>